<dbReference type="EMBL" id="CP032338">
    <property type="protein sequence ID" value="QCO07519.1"/>
    <property type="molecule type" value="Genomic_DNA"/>
</dbReference>
<organism evidence="1 3">
    <name type="scientific">Azospirillum brasilense</name>
    <dbReference type="NCBI Taxonomy" id="192"/>
    <lineage>
        <taxon>Bacteria</taxon>
        <taxon>Pseudomonadati</taxon>
        <taxon>Pseudomonadota</taxon>
        <taxon>Alphaproteobacteria</taxon>
        <taxon>Rhodospirillales</taxon>
        <taxon>Azospirillaceae</taxon>
        <taxon>Azospirillum</taxon>
    </lineage>
</organism>
<gene>
    <name evidence="1" type="ORF">D3867_37175</name>
    <name evidence="2" type="ORF">D3867_37450</name>
</gene>
<name>A0A4D8QKZ5_AZOBR</name>
<keyword evidence="1" id="KW-0614">Plasmid</keyword>
<proteinExistence type="predicted"/>
<protein>
    <submittedName>
        <fullName evidence="1">Uncharacterized protein</fullName>
    </submittedName>
</protein>
<geneLocation type="plasmid" evidence="1 3">
    <name>p8</name>
</geneLocation>
<reference evidence="1 3" key="1">
    <citation type="submission" date="2018-09" db="EMBL/GenBank/DDBJ databases">
        <title>Whole genome based analysis of evolution and adaptive divergence in Indian and Brazilian strains of Azospirillum brasilense.</title>
        <authorList>
            <person name="Singh C."/>
            <person name="Tripathi A.K."/>
        </authorList>
    </citation>
    <scope>NUCLEOTIDE SEQUENCE [LARGE SCALE GENOMIC DNA]</scope>
    <source>
        <strain evidence="1 3">MTCC4036</strain>
        <plasmid evidence="1 3">p8</plasmid>
    </source>
</reference>
<accession>A0A4D8QKZ5</accession>
<dbReference type="AlphaFoldDB" id="A0A4D8QKZ5"/>
<evidence type="ECO:0000313" key="2">
    <source>
        <dbReference type="EMBL" id="QCO07573.1"/>
    </source>
</evidence>
<dbReference type="Proteomes" id="UP000298596">
    <property type="component" value="Plasmid p8"/>
</dbReference>
<sequence>MDEQTTEYRGWQVHFSKEGFDCAPMPYFDWPTGVNPVNFEIAQDGDWDTPADALKKAQQDIDRWWDDRNAETNV</sequence>
<dbReference type="EMBL" id="CP032338">
    <property type="protein sequence ID" value="QCO07573.1"/>
    <property type="molecule type" value="Genomic_DNA"/>
</dbReference>
<evidence type="ECO:0000313" key="1">
    <source>
        <dbReference type="EMBL" id="QCO07519.1"/>
    </source>
</evidence>
<evidence type="ECO:0000313" key="3">
    <source>
        <dbReference type="Proteomes" id="UP000298596"/>
    </source>
</evidence>